<organism evidence="2">
    <name type="scientific">Siphoviridae sp. ctoRD1</name>
    <dbReference type="NCBI Taxonomy" id="2825669"/>
    <lineage>
        <taxon>Viruses</taxon>
        <taxon>Duplodnaviria</taxon>
        <taxon>Heunggongvirae</taxon>
        <taxon>Uroviricota</taxon>
        <taxon>Caudoviricetes</taxon>
    </lineage>
</organism>
<dbReference type="EMBL" id="BK015641">
    <property type="protein sequence ID" value="DAE17524.1"/>
    <property type="molecule type" value="Genomic_DNA"/>
</dbReference>
<protein>
    <submittedName>
        <fullName evidence="2">Uncharacterized protein</fullName>
    </submittedName>
</protein>
<proteinExistence type="predicted"/>
<reference evidence="2" key="1">
    <citation type="journal article" date="2021" name="Proc. Natl. Acad. Sci. U.S.A.">
        <title>A Catalog of Tens of Thousands of Viruses from Human Metagenomes Reveals Hidden Associations with Chronic Diseases.</title>
        <authorList>
            <person name="Tisza M.J."/>
            <person name="Buck C.B."/>
        </authorList>
    </citation>
    <scope>NUCLEOTIDE SEQUENCE</scope>
    <source>
        <strain evidence="2">CtoRD1</strain>
    </source>
</reference>
<evidence type="ECO:0000313" key="2">
    <source>
        <dbReference type="EMBL" id="DAE17524.1"/>
    </source>
</evidence>
<evidence type="ECO:0000256" key="1">
    <source>
        <dbReference type="SAM" id="Phobius"/>
    </source>
</evidence>
<keyword evidence="1" id="KW-1133">Transmembrane helix</keyword>
<sequence length="66" mass="7845">MSEFSEGIIYLAMLVVVGLLVYVQYEIEKMRFDLFCMDLRVKALNEDLQRVVARVDREGRAWQKME</sequence>
<accession>A0A8S5QG56</accession>
<feature type="transmembrane region" description="Helical" evidence="1">
    <location>
        <begin position="7"/>
        <end position="25"/>
    </location>
</feature>
<keyword evidence="1" id="KW-0472">Membrane</keyword>
<keyword evidence="1" id="KW-0812">Transmembrane</keyword>
<name>A0A8S5QG56_9CAUD</name>